<keyword evidence="8" id="KW-1185">Reference proteome</keyword>
<dbReference type="CDD" id="cd12148">
    <property type="entry name" value="fungal_TF_MHR"/>
    <property type="match status" value="1"/>
</dbReference>
<evidence type="ECO:0000256" key="2">
    <source>
        <dbReference type="ARBA" id="ARBA00023015"/>
    </source>
</evidence>
<gene>
    <name evidence="7" type="ORF">NW755_014098</name>
</gene>
<dbReference type="GO" id="GO:0005634">
    <property type="term" value="C:nucleus"/>
    <property type="evidence" value="ECO:0007669"/>
    <property type="project" value="UniProtKB-SubCell"/>
</dbReference>
<accession>A0A9W8USA0</accession>
<feature type="region of interest" description="Disordered" evidence="6">
    <location>
        <begin position="495"/>
        <end position="594"/>
    </location>
</feature>
<name>A0A9W8USA0_9HYPO</name>
<comment type="subcellular location">
    <subcellularLocation>
        <location evidence="1">Nucleus</location>
    </subcellularLocation>
</comment>
<feature type="compositionally biased region" description="Polar residues" evidence="6">
    <location>
        <begin position="497"/>
        <end position="530"/>
    </location>
</feature>
<evidence type="ECO:0008006" key="9">
    <source>
        <dbReference type="Google" id="ProtNLM"/>
    </source>
</evidence>
<keyword evidence="5" id="KW-0539">Nucleus</keyword>
<keyword evidence="2" id="KW-0805">Transcription regulation</keyword>
<evidence type="ECO:0000256" key="4">
    <source>
        <dbReference type="ARBA" id="ARBA00023163"/>
    </source>
</evidence>
<dbReference type="PANTHER" id="PTHR31845">
    <property type="entry name" value="FINGER DOMAIN PROTEIN, PUTATIVE-RELATED"/>
    <property type="match status" value="1"/>
</dbReference>
<evidence type="ECO:0000256" key="1">
    <source>
        <dbReference type="ARBA" id="ARBA00004123"/>
    </source>
</evidence>
<dbReference type="Proteomes" id="UP001152087">
    <property type="component" value="Unassembled WGS sequence"/>
</dbReference>
<dbReference type="AlphaFoldDB" id="A0A9W8USA0"/>
<dbReference type="EMBL" id="JAOQAV010000136">
    <property type="protein sequence ID" value="KAJ4177011.1"/>
    <property type="molecule type" value="Genomic_DNA"/>
</dbReference>
<sequence>MDPHNLMQNLDQDLQGNSRRLTRRILRLLGEQFPVGQGNDAAPAVEASRGLHDLLPSITNIAKQGWNLDERGKAKRARRVAELPVAELPVEDSKLLEAWTPEALQETVSEVTRYFEYGLRGSKRDVARDLDPLQRGLITESKAQQLFQAFFDMVHPQWAMLDPQLHTLEFVRVQSALLTATILALGSIALATMPERTDEQVAEAMKLHAHAEKMSLVVYSTGARSIEIVQAQVLLSRFGLASRTRLDEQRWVRSAMIPRMAAEIDLMSHTPRGVEQDADPDLETQGWNCLRTRAFMILNEYRFFTFSGRAPVNLSYFELDDHEIDEITRLGADHPSSSLPALYHLYLFQNEVRRRLESTRTAAALATLQLKGDLVWVTDHTERWIATWAEGLKSRRIYWHLVHDALSCQLLLSSRIIGRLPQSSDMAQYQRHLLNISLRIFQCALATPHATHMTHRASTFAFAGAIILRFGDRRDMVLRLALRMAGDPCRACVPTANHGQPQPTAQPTEPSTETLVFSTPGLSPQQATATDQDDPKPQHRGQPGLQEQGSPASGDRHEHQYSPDHSTALQYLEDPPSWDSGAVEQPQAQSDTQPAEWTMLASHVPVFASPSVLNAGDPATSVGNFFNLDTSFDFPYVANSASPQNAVFSSHELVSDFEMLAGDTFIGPAGSATRQGIFDDILSAFDGPGSSTDAPQRSMFADAGEITAPDPGFNLDANGGLASLENALSLPESFAGVGNMNQSRGQQESRQVLYSIIGRLLQLASSG</sequence>
<reference evidence="7" key="1">
    <citation type="submission" date="2022-09" db="EMBL/GenBank/DDBJ databases">
        <title>Fusarium specimens isolated from Avocado Roots.</title>
        <authorList>
            <person name="Stajich J."/>
            <person name="Roper C."/>
            <person name="Heimlech-Rivalta G."/>
        </authorList>
    </citation>
    <scope>NUCLEOTIDE SEQUENCE</scope>
    <source>
        <strain evidence="7">A02</strain>
    </source>
</reference>
<keyword evidence="3" id="KW-0238">DNA-binding</keyword>
<evidence type="ECO:0000313" key="8">
    <source>
        <dbReference type="Proteomes" id="UP001152087"/>
    </source>
</evidence>
<evidence type="ECO:0000256" key="5">
    <source>
        <dbReference type="ARBA" id="ARBA00023242"/>
    </source>
</evidence>
<evidence type="ECO:0000313" key="7">
    <source>
        <dbReference type="EMBL" id="KAJ4177011.1"/>
    </source>
</evidence>
<organism evidence="7 8">
    <name type="scientific">Fusarium falciforme</name>
    <dbReference type="NCBI Taxonomy" id="195108"/>
    <lineage>
        <taxon>Eukaryota</taxon>
        <taxon>Fungi</taxon>
        <taxon>Dikarya</taxon>
        <taxon>Ascomycota</taxon>
        <taxon>Pezizomycotina</taxon>
        <taxon>Sordariomycetes</taxon>
        <taxon>Hypocreomycetidae</taxon>
        <taxon>Hypocreales</taxon>
        <taxon>Nectriaceae</taxon>
        <taxon>Fusarium</taxon>
        <taxon>Fusarium solani species complex</taxon>
    </lineage>
</organism>
<proteinExistence type="predicted"/>
<evidence type="ECO:0000256" key="3">
    <source>
        <dbReference type="ARBA" id="ARBA00023125"/>
    </source>
</evidence>
<dbReference type="InterPro" id="IPR051089">
    <property type="entry name" value="prtT"/>
</dbReference>
<dbReference type="GO" id="GO:0000981">
    <property type="term" value="F:DNA-binding transcription factor activity, RNA polymerase II-specific"/>
    <property type="evidence" value="ECO:0007669"/>
    <property type="project" value="TreeGrafter"/>
</dbReference>
<dbReference type="GO" id="GO:0000976">
    <property type="term" value="F:transcription cis-regulatory region binding"/>
    <property type="evidence" value="ECO:0007669"/>
    <property type="project" value="TreeGrafter"/>
</dbReference>
<protein>
    <recommendedName>
        <fullName evidence="9">Transcription factor domain-containing protein</fullName>
    </recommendedName>
</protein>
<keyword evidence="4" id="KW-0804">Transcription</keyword>
<evidence type="ECO:0000256" key="6">
    <source>
        <dbReference type="SAM" id="MobiDB-lite"/>
    </source>
</evidence>
<dbReference type="PANTHER" id="PTHR31845:SF17">
    <property type="entry name" value="ZN(II)2CYS6 TRANSCRIPTION FACTOR (EUROFUNG)"/>
    <property type="match status" value="1"/>
</dbReference>
<comment type="caution">
    <text evidence="7">The sequence shown here is derived from an EMBL/GenBank/DDBJ whole genome shotgun (WGS) entry which is preliminary data.</text>
</comment>